<dbReference type="RefSeq" id="WP_307253221.1">
    <property type="nucleotide sequence ID" value="NZ_JAUSUV010000008.1"/>
</dbReference>
<evidence type="ECO:0000313" key="2">
    <source>
        <dbReference type="Proteomes" id="UP001238450"/>
    </source>
</evidence>
<reference evidence="1 2" key="1">
    <citation type="submission" date="2023-07" db="EMBL/GenBank/DDBJ databases">
        <title>Genomic Encyclopedia of Type Strains, Phase IV (KMG-IV): sequencing the most valuable type-strain genomes for metagenomic binning, comparative biology and taxonomic classification.</title>
        <authorList>
            <person name="Goeker M."/>
        </authorList>
    </citation>
    <scope>NUCLEOTIDE SEQUENCE [LARGE SCALE GENOMIC DNA]</scope>
    <source>
        <strain evidence="1 2">DSM 46876</strain>
    </source>
</reference>
<dbReference type="Proteomes" id="UP001238450">
    <property type="component" value="Unassembled WGS sequence"/>
</dbReference>
<gene>
    <name evidence="1" type="ORF">J2Z48_002091</name>
</gene>
<dbReference type="AlphaFoldDB" id="A0AAJ1TJ66"/>
<protein>
    <submittedName>
        <fullName evidence="1">Transposase</fullName>
    </submittedName>
</protein>
<comment type="caution">
    <text evidence="1">The sequence shown here is derived from an EMBL/GenBank/DDBJ whole genome shotgun (WGS) entry which is preliminary data.</text>
</comment>
<dbReference type="Gene3D" id="1.10.10.60">
    <property type="entry name" value="Homeodomain-like"/>
    <property type="match status" value="1"/>
</dbReference>
<sequence>MKKGRPEKLTDEIQQKIVDSLRMGNYIETAASYSGISKTTLYDWLKKGAREETGKYMVFSNAVQVAMAEAEMRDVAVIAQASKDNWQAAAWRLERKYPNRWGRKTQHEISGKDGKPIEIAPRELLADKLEQLAKKREEEKP</sequence>
<dbReference type="InterPro" id="IPR009057">
    <property type="entry name" value="Homeodomain-like_sf"/>
</dbReference>
<organism evidence="1 2">
    <name type="scientific">Croceifilum oryzae</name>
    <dbReference type="NCBI Taxonomy" id="1553429"/>
    <lineage>
        <taxon>Bacteria</taxon>
        <taxon>Bacillati</taxon>
        <taxon>Bacillota</taxon>
        <taxon>Bacilli</taxon>
        <taxon>Bacillales</taxon>
        <taxon>Thermoactinomycetaceae</taxon>
        <taxon>Croceifilum</taxon>
    </lineage>
</organism>
<dbReference type="SUPFAM" id="SSF46689">
    <property type="entry name" value="Homeodomain-like"/>
    <property type="match status" value="1"/>
</dbReference>
<name>A0AAJ1TJ66_9BACL</name>
<accession>A0AAJ1TJ66</accession>
<keyword evidence="2" id="KW-1185">Reference proteome</keyword>
<dbReference type="EMBL" id="JAUSUV010000008">
    <property type="protein sequence ID" value="MDQ0417907.1"/>
    <property type="molecule type" value="Genomic_DNA"/>
</dbReference>
<proteinExistence type="predicted"/>
<evidence type="ECO:0000313" key="1">
    <source>
        <dbReference type="EMBL" id="MDQ0417907.1"/>
    </source>
</evidence>